<name>A0ACC7LJW5_9FLAO</name>
<keyword evidence="2" id="KW-1185">Reference proteome</keyword>
<dbReference type="Proteomes" id="UP001595191">
    <property type="component" value="Unassembled WGS sequence"/>
</dbReference>
<accession>A0ACC7LJW5</accession>
<reference evidence="1" key="1">
    <citation type="submission" date="2024-09" db="EMBL/GenBank/DDBJ databases">
        <authorList>
            <person name="Liu J."/>
        </authorList>
    </citation>
    <scope>NUCLEOTIDE SEQUENCE</scope>
    <source>
        <strain evidence="1">NBU2967</strain>
    </source>
</reference>
<organism evidence="1 2">
    <name type="scientific">Meishania litoralis</name>
    <dbReference type="NCBI Taxonomy" id="3434685"/>
    <lineage>
        <taxon>Bacteria</taxon>
        <taxon>Pseudomonadati</taxon>
        <taxon>Bacteroidota</taxon>
        <taxon>Flavobacteriia</taxon>
        <taxon>Flavobacteriales</taxon>
        <taxon>Flavobacteriaceae</taxon>
        <taxon>Meishania</taxon>
    </lineage>
</organism>
<comment type="caution">
    <text evidence="1">The sequence shown here is derived from an EMBL/GenBank/DDBJ whole genome shotgun (WGS) entry which is preliminary data.</text>
</comment>
<evidence type="ECO:0000313" key="1">
    <source>
        <dbReference type="EMBL" id="MFH6604026.1"/>
    </source>
</evidence>
<proteinExistence type="predicted"/>
<evidence type="ECO:0000313" key="2">
    <source>
        <dbReference type="Proteomes" id="UP001595191"/>
    </source>
</evidence>
<dbReference type="EMBL" id="JBHFPV010000002">
    <property type="protein sequence ID" value="MFH6604026.1"/>
    <property type="molecule type" value="Genomic_DNA"/>
</dbReference>
<protein>
    <submittedName>
        <fullName evidence="1">Cell envelope biogenesis protein OmpA</fullName>
    </submittedName>
</protein>
<sequence>MKNTLSYNHIFGCIFAILSFSIYGQSAQTSKFDNSTIALAQATDKRLNNYLELKRLGYENKAIFEDLGNASFLAENYDDAIFWYKKLKAISKDGELPESYLKRFKYASRKSDPESSSTVNLGHDEMVAMVKADYQIEKKRQSRFRDFEFTPSGELITDAVRPIDRGLEPLMEEIMTTENAYVAPIAVTDNGNTAYFSKAVYLKPLYGIFSKKELVHKIFRAEKVNGQWQNIKQLSLCPKYASAKHPTISSDGKRLFFASNMPGTFGNYDIYVSHIKKDGTVGVAMNLGEKINTKKNDLYPNLMANNTLFFASDGHKGFGGLDVYMAQVGSSSVDWSVNLGSDINSKDDDFSIIIQKGDRIGYVMSNRGNDRNSVQHVAFYFNNEYDRPVRKKEYDLFDILNNTDKIDYSTTVFENE</sequence>
<gene>
    <name evidence="1" type="ORF">ACEZ3G_11100</name>
</gene>